<dbReference type="CDD" id="cd06558">
    <property type="entry name" value="crotonase-like"/>
    <property type="match status" value="1"/>
</dbReference>
<dbReference type="GO" id="GO:0016853">
    <property type="term" value="F:isomerase activity"/>
    <property type="evidence" value="ECO:0007669"/>
    <property type="project" value="UniProtKB-KW"/>
</dbReference>
<comment type="catalytic activity">
    <reaction evidence="4">
        <text>a 4-saturated-(3S)-3-hydroxyacyl-CoA = a (3E)-enoyl-CoA + H2O</text>
        <dbReference type="Rhea" id="RHEA:20724"/>
        <dbReference type="ChEBI" id="CHEBI:15377"/>
        <dbReference type="ChEBI" id="CHEBI:58521"/>
        <dbReference type="ChEBI" id="CHEBI:137480"/>
        <dbReference type="EC" id="4.2.1.17"/>
    </reaction>
</comment>
<dbReference type="SUPFAM" id="SSF52096">
    <property type="entry name" value="ClpP/crotonase"/>
    <property type="match status" value="1"/>
</dbReference>
<gene>
    <name evidence="6" type="ORF">FNM00_05345</name>
</gene>
<proteinExistence type="inferred from homology"/>
<keyword evidence="6" id="KW-0413">Isomerase</keyword>
<evidence type="ECO:0000313" key="6">
    <source>
        <dbReference type="EMBL" id="TSD65132.1"/>
    </source>
</evidence>
<keyword evidence="2" id="KW-0456">Lyase</keyword>
<dbReference type="Gene3D" id="3.90.226.10">
    <property type="entry name" value="2-enoyl-CoA Hydratase, Chain A, domain 1"/>
    <property type="match status" value="1"/>
</dbReference>
<name>A0A554SFK6_9ACTN</name>
<dbReference type="Proteomes" id="UP000316988">
    <property type="component" value="Unassembled WGS sequence"/>
</dbReference>
<dbReference type="Pfam" id="PF00378">
    <property type="entry name" value="ECH_1"/>
    <property type="match status" value="1"/>
</dbReference>
<reference evidence="6 7" key="1">
    <citation type="submission" date="2019-07" db="EMBL/GenBank/DDBJ databases">
        <authorList>
            <person name="Zhao L.H."/>
        </authorList>
    </citation>
    <scope>NUCLEOTIDE SEQUENCE [LARGE SCALE GENOMIC DNA]</scope>
    <source>
        <strain evidence="6 7">Co35</strain>
    </source>
</reference>
<dbReference type="OrthoDB" id="4308938at2"/>
<accession>A0A554SFK6</accession>
<dbReference type="GO" id="GO:0004300">
    <property type="term" value="F:enoyl-CoA hydratase activity"/>
    <property type="evidence" value="ECO:0007669"/>
    <property type="project" value="UniProtKB-EC"/>
</dbReference>
<dbReference type="GO" id="GO:0006635">
    <property type="term" value="P:fatty acid beta-oxidation"/>
    <property type="evidence" value="ECO:0007669"/>
    <property type="project" value="TreeGrafter"/>
</dbReference>
<evidence type="ECO:0000256" key="4">
    <source>
        <dbReference type="ARBA" id="ARBA00023717"/>
    </source>
</evidence>
<dbReference type="PROSITE" id="PS00166">
    <property type="entry name" value="ENOYL_COA_HYDRATASE"/>
    <property type="match status" value="1"/>
</dbReference>
<comment type="similarity">
    <text evidence="1 5">Belongs to the enoyl-CoA hydratase/isomerase family.</text>
</comment>
<sequence>MTGELLIDQPRAHVLRLMINRPDRLNAYTSELCVELRGAIDRAATRDEIRVLVITGTGRAFCSGGDVKDEAVLRKAEERQFGHAVVMREGMHTVIEALHEFDKPTIAAVNGVAVAGGLTLALACDFRICSEEARLGDTSGRVGLLPDEGGAWYFPRVLGYPRALRMSLLGEVYDADEALALGLADEVVPDAELPSRALDLAGRLAEAAPLAARAVKTMMRRGADSSLSEALHEARMWVMAVNDSEDVAEGLAAFAERRPPRFRGR</sequence>
<protein>
    <submittedName>
        <fullName evidence="6">Enoyl-CoA hydratase/isomerase family protein</fullName>
    </submittedName>
</protein>
<dbReference type="InterPro" id="IPR001753">
    <property type="entry name" value="Enoyl-CoA_hydra/iso"/>
</dbReference>
<dbReference type="PANTHER" id="PTHR11941">
    <property type="entry name" value="ENOYL-COA HYDRATASE-RELATED"/>
    <property type="match status" value="1"/>
</dbReference>
<evidence type="ECO:0000256" key="2">
    <source>
        <dbReference type="ARBA" id="ARBA00023239"/>
    </source>
</evidence>
<dbReference type="AlphaFoldDB" id="A0A554SFK6"/>
<comment type="catalytic activity">
    <reaction evidence="3">
        <text>a (3S)-3-hydroxyacyl-CoA = a (2E)-enoyl-CoA + H2O</text>
        <dbReference type="Rhea" id="RHEA:16105"/>
        <dbReference type="ChEBI" id="CHEBI:15377"/>
        <dbReference type="ChEBI" id="CHEBI:57318"/>
        <dbReference type="ChEBI" id="CHEBI:58856"/>
        <dbReference type="EC" id="4.2.1.17"/>
    </reaction>
</comment>
<dbReference type="RefSeq" id="WP_143912192.1">
    <property type="nucleotide sequence ID" value="NZ_VLNT01000003.1"/>
</dbReference>
<keyword evidence="7" id="KW-1185">Reference proteome</keyword>
<dbReference type="PANTHER" id="PTHR11941:SF54">
    <property type="entry name" value="ENOYL-COA HYDRATASE, MITOCHONDRIAL"/>
    <property type="match status" value="1"/>
</dbReference>
<dbReference type="EMBL" id="VLNT01000003">
    <property type="protein sequence ID" value="TSD65132.1"/>
    <property type="molecule type" value="Genomic_DNA"/>
</dbReference>
<evidence type="ECO:0000256" key="1">
    <source>
        <dbReference type="ARBA" id="ARBA00005254"/>
    </source>
</evidence>
<evidence type="ECO:0000313" key="7">
    <source>
        <dbReference type="Proteomes" id="UP000316988"/>
    </source>
</evidence>
<evidence type="ECO:0000256" key="3">
    <source>
        <dbReference type="ARBA" id="ARBA00023709"/>
    </source>
</evidence>
<dbReference type="InterPro" id="IPR014748">
    <property type="entry name" value="Enoyl-CoA_hydra_C"/>
</dbReference>
<dbReference type="Gene3D" id="1.10.12.10">
    <property type="entry name" value="Lyase 2-enoyl-coa Hydratase, Chain A, domain 2"/>
    <property type="match status" value="1"/>
</dbReference>
<evidence type="ECO:0000256" key="5">
    <source>
        <dbReference type="RuleBase" id="RU003707"/>
    </source>
</evidence>
<comment type="caution">
    <text evidence="6">The sequence shown here is derived from an EMBL/GenBank/DDBJ whole genome shotgun (WGS) entry which is preliminary data.</text>
</comment>
<dbReference type="InterPro" id="IPR018376">
    <property type="entry name" value="Enoyl-CoA_hyd/isom_CS"/>
</dbReference>
<dbReference type="InterPro" id="IPR029045">
    <property type="entry name" value="ClpP/crotonase-like_dom_sf"/>
</dbReference>
<organism evidence="6 7">
    <name type="scientific">Aeromicrobium piscarium</name>
    <dbReference type="NCBI Taxonomy" id="2590901"/>
    <lineage>
        <taxon>Bacteria</taxon>
        <taxon>Bacillati</taxon>
        <taxon>Actinomycetota</taxon>
        <taxon>Actinomycetes</taxon>
        <taxon>Propionibacteriales</taxon>
        <taxon>Nocardioidaceae</taxon>
        <taxon>Aeromicrobium</taxon>
    </lineage>
</organism>